<evidence type="ECO:0008006" key="4">
    <source>
        <dbReference type="Google" id="ProtNLM"/>
    </source>
</evidence>
<feature type="transmembrane region" description="Helical" evidence="1">
    <location>
        <begin position="31"/>
        <end position="48"/>
    </location>
</feature>
<dbReference type="STRING" id="1497020.DO97_18130"/>
<accession>A0A098TMB5</accession>
<dbReference type="AlphaFoldDB" id="A0A098TMB5"/>
<evidence type="ECO:0000313" key="2">
    <source>
        <dbReference type="EMBL" id="KGF73449.1"/>
    </source>
</evidence>
<name>A0A098TMB5_9CYAN</name>
<comment type="caution">
    <text evidence="2">The sequence shown here is derived from an EMBL/GenBank/DDBJ whole genome shotgun (WGS) entry which is preliminary data.</text>
</comment>
<dbReference type="EMBL" id="JJML01000007">
    <property type="protein sequence ID" value="KGF73449.1"/>
    <property type="molecule type" value="Genomic_DNA"/>
</dbReference>
<evidence type="ECO:0000256" key="1">
    <source>
        <dbReference type="SAM" id="Phobius"/>
    </source>
</evidence>
<reference evidence="2 3" key="1">
    <citation type="journal article" date="2014" name="Mol. Ecol.">
        <title>Evolution of Synechococcus.</title>
        <authorList>
            <person name="Dvorak P."/>
            <person name="Casamatta D."/>
            <person name="Hasler P."/>
            <person name="Poulickova A."/>
            <person name="Ondrej V."/>
            <person name="Sanges R."/>
        </authorList>
    </citation>
    <scope>NUCLEOTIDE SEQUENCE [LARGE SCALE GENOMIC DNA]</scope>
    <source>
        <strain evidence="2 3">CAUP A 1101</strain>
    </source>
</reference>
<dbReference type="Proteomes" id="UP000030170">
    <property type="component" value="Unassembled WGS sequence"/>
</dbReference>
<keyword evidence="1" id="KW-0472">Membrane</keyword>
<protein>
    <recommendedName>
        <fullName evidence="4">Transmembrane protein</fullName>
    </recommendedName>
</protein>
<organism evidence="2 3">
    <name type="scientific">Neosynechococcus sphagnicola sy1</name>
    <dbReference type="NCBI Taxonomy" id="1497020"/>
    <lineage>
        <taxon>Bacteria</taxon>
        <taxon>Bacillati</taxon>
        <taxon>Cyanobacteriota</taxon>
        <taxon>Cyanophyceae</taxon>
        <taxon>Neosynechococcales</taxon>
        <taxon>Neosynechococcaceae</taxon>
        <taxon>Neosynechococcus</taxon>
    </lineage>
</organism>
<proteinExistence type="predicted"/>
<keyword evidence="1" id="KW-1133">Transmembrane helix</keyword>
<gene>
    <name evidence="2" type="ORF">DO97_18130</name>
</gene>
<keyword evidence="1" id="KW-0812">Transmembrane</keyword>
<feature type="transmembrane region" description="Helical" evidence="1">
    <location>
        <begin position="69"/>
        <end position="87"/>
    </location>
</feature>
<keyword evidence="3" id="KW-1185">Reference proteome</keyword>
<evidence type="ECO:0000313" key="3">
    <source>
        <dbReference type="Proteomes" id="UP000030170"/>
    </source>
</evidence>
<sequence>MLSAFIVYLYIKLTVEKNIILYSQFQELEQLFTQILLTCVFAFLLFKASSVRWHSLWQYRLKMISILTIYLYLQLALSTTSILYIQLSEFKTLIASVTLPIKVLSGSFDYEKDFQKQQSENLSKRSLPKILGSVDLYKYNQGLVISNSFLRYHPRPIFQSYSAYTERLATINALHLRDPQAPDNIFYDMLSIDNRYPTLDDNLSLPELLVRYSFNSQKTNELFLFFNKKKIPRTYTMIPIESGYLNFDEWRDIPNIDQLLWSEINLRKNLFGRFVSFLFKSPPIFIDVRLQDNSIESFRLIPQLAKSGFLLSPLLKSNNDLLDICVNNFRPTEKSQKITEFKVRTLPNIFSLIQFQKRGEFKLKMLKVYDDKFYPAEKFK</sequence>